<feature type="transmembrane region" description="Helical" evidence="1">
    <location>
        <begin position="134"/>
        <end position="155"/>
    </location>
</feature>
<name>W2CRV9_9BACT</name>
<feature type="transmembrane region" description="Helical" evidence="1">
    <location>
        <begin position="51"/>
        <end position="72"/>
    </location>
</feature>
<gene>
    <name evidence="2" type="ORF">T230_05490</name>
</gene>
<organism evidence="2 3">
    <name type="scientific">Tannerella sp. oral taxon BU063 isolate Cell 1/3</name>
    <dbReference type="NCBI Taxonomy" id="1411022"/>
    <lineage>
        <taxon>Bacteria</taxon>
        <taxon>Pseudomonadati</taxon>
        <taxon>Bacteroidota</taxon>
        <taxon>Bacteroidia</taxon>
        <taxon>Bacteroidales</taxon>
        <taxon>Tannerellaceae</taxon>
        <taxon>Tannerella</taxon>
    </lineage>
</organism>
<evidence type="ECO:0000256" key="1">
    <source>
        <dbReference type="SAM" id="Phobius"/>
    </source>
</evidence>
<dbReference type="Proteomes" id="UP000034982">
    <property type="component" value="Unassembled WGS sequence"/>
</dbReference>
<evidence type="ECO:0000313" key="2">
    <source>
        <dbReference type="EMBL" id="ETK09137.1"/>
    </source>
</evidence>
<dbReference type="EMBL" id="AYYE01000865">
    <property type="protein sequence ID" value="ETK09137.1"/>
    <property type="molecule type" value="Genomic_DNA"/>
</dbReference>
<accession>W2CRV9</accession>
<keyword evidence="1" id="KW-0472">Membrane</keyword>
<reference evidence="2 3" key="1">
    <citation type="submission" date="2013-11" db="EMBL/GenBank/DDBJ databases">
        <title>Single cell genomics of uncultured Tannerella BU063 (oral taxon 286).</title>
        <authorList>
            <person name="Beall C.J."/>
            <person name="Campbell A.G."/>
            <person name="Griffen A.L."/>
            <person name="Podar M."/>
            <person name="Leys E.J."/>
        </authorList>
    </citation>
    <scope>NUCLEOTIDE SEQUENCE [LARGE SCALE GENOMIC DNA]</scope>
    <source>
        <strain evidence="2">Cell 1/3</strain>
    </source>
</reference>
<keyword evidence="1" id="KW-0812">Transmembrane</keyword>
<evidence type="ECO:0000313" key="3">
    <source>
        <dbReference type="Proteomes" id="UP000034982"/>
    </source>
</evidence>
<protein>
    <submittedName>
        <fullName evidence="2">Uncharacterized protein</fullName>
    </submittedName>
</protein>
<comment type="caution">
    <text evidence="2">The sequence shown here is derived from an EMBL/GenBank/DDBJ whole genome shotgun (WGS) entry which is preliminary data.</text>
</comment>
<dbReference type="AlphaFoldDB" id="W2CRV9"/>
<dbReference type="PATRIC" id="fig|1411022.3.peg.424"/>
<sequence length="170" mass="19001">MEKEKDNSAAIQAHVNMMQGIINRLAGNCANCKTWAVTIIAGTLALAEIRLSTLIICLIATVILYLLDCYYFGIEKRLIKEQEAFLDKYLLDKDGVKDDAGLAEELFRIKHAPKTASEYLRSIMEGIRSFSMKLFYGAIFSVLFVLIYIYSAPIVSCLMEHFSSPCLNGG</sequence>
<keyword evidence="1" id="KW-1133">Transmembrane helix</keyword>
<proteinExistence type="predicted"/>